<dbReference type="GO" id="GO:0015074">
    <property type="term" value="P:DNA integration"/>
    <property type="evidence" value="ECO:0007669"/>
    <property type="project" value="InterPro"/>
</dbReference>
<dbReference type="PROSITE" id="PS50994">
    <property type="entry name" value="INTEGRASE"/>
    <property type="match status" value="1"/>
</dbReference>
<dbReference type="InterPro" id="IPR012337">
    <property type="entry name" value="RNaseH-like_sf"/>
</dbReference>
<evidence type="ECO:0000313" key="2">
    <source>
        <dbReference type="EMBL" id="KYP55857.1"/>
    </source>
</evidence>
<protein>
    <submittedName>
        <fullName evidence="2">Retrovirus-related Pol polyprotein from transposon TNT 1-94</fullName>
    </submittedName>
</protein>
<keyword evidence="3" id="KW-1185">Reference proteome</keyword>
<evidence type="ECO:0000313" key="3">
    <source>
        <dbReference type="Proteomes" id="UP000075243"/>
    </source>
</evidence>
<dbReference type="InterPro" id="IPR036397">
    <property type="entry name" value="RNaseH_sf"/>
</dbReference>
<dbReference type="STRING" id="3821.A0A151SM29"/>
<dbReference type="EMBL" id="CM003613">
    <property type="protein sequence ID" value="KYP55857.1"/>
    <property type="molecule type" value="Genomic_DNA"/>
</dbReference>
<dbReference type="Gramene" id="C.cajan_02032.t">
    <property type="protein sequence ID" value="C.cajan_02032.t"/>
    <property type="gene ID" value="C.cajan_02032"/>
</dbReference>
<accession>A0A151SM29</accession>
<dbReference type="AlphaFoldDB" id="A0A151SM29"/>
<organism evidence="2 3">
    <name type="scientific">Cajanus cajan</name>
    <name type="common">Pigeon pea</name>
    <name type="synonym">Cajanus indicus</name>
    <dbReference type="NCBI Taxonomy" id="3821"/>
    <lineage>
        <taxon>Eukaryota</taxon>
        <taxon>Viridiplantae</taxon>
        <taxon>Streptophyta</taxon>
        <taxon>Embryophyta</taxon>
        <taxon>Tracheophyta</taxon>
        <taxon>Spermatophyta</taxon>
        <taxon>Magnoliopsida</taxon>
        <taxon>eudicotyledons</taxon>
        <taxon>Gunneridae</taxon>
        <taxon>Pentapetalae</taxon>
        <taxon>rosids</taxon>
        <taxon>fabids</taxon>
        <taxon>Fabales</taxon>
        <taxon>Fabaceae</taxon>
        <taxon>Papilionoideae</taxon>
        <taxon>50 kb inversion clade</taxon>
        <taxon>NPAAA clade</taxon>
        <taxon>indigoferoid/millettioid clade</taxon>
        <taxon>Phaseoleae</taxon>
        <taxon>Cajanus</taxon>
    </lineage>
</organism>
<sequence>MEALLGSQDNWDVVKTRYEELANIDGYSNAQLNVLKAAQAKDKAALYLLYQAVDESDFEKILTAPYSPQQNGVAERKNRTILNMVRSMLKGKNIPKKFWAEAVQCAFYVQNICPHAKLGKKTPQEIWSGMKPSVSHLRVFGSVAYVQVPR</sequence>
<evidence type="ECO:0000259" key="1">
    <source>
        <dbReference type="PROSITE" id="PS50994"/>
    </source>
</evidence>
<dbReference type="GO" id="GO:0003676">
    <property type="term" value="F:nucleic acid binding"/>
    <property type="evidence" value="ECO:0007669"/>
    <property type="project" value="InterPro"/>
</dbReference>
<dbReference type="InterPro" id="IPR001584">
    <property type="entry name" value="Integrase_cat-core"/>
</dbReference>
<reference evidence="2 3" key="1">
    <citation type="journal article" date="2012" name="Nat. Biotechnol.">
        <title>Draft genome sequence of pigeonpea (Cajanus cajan), an orphan legume crop of resource-poor farmers.</title>
        <authorList>
            <person name="Varshney R.K."/>
            <person name="Chen W."/>
            <person name="Li Y."/>
            <person name="Bharti A.K."/>
            <person name="Saxena R.K."/>
            <person name="Schlueter J.A."/>
            <person name="Donoghue M.T."/>
            <person name="Azam S."/>
            <person name="Fan G."/>
            <person name="Whaley A.M."/>
            <person name="Farmer A.D."/>
            <person name="Sheridan J."/>
            <person name="Iwata A."/>
            <person name="Tuteja R."/>
            <person name="Penmetsa R.V."/>
            <person name="Wu W."/>
            <person name="Upadhyaya H.D."/>
            <person name="Yang S.P."/>
            <person name="Shah T."/>
            <person name="Saxena K.B."/>
            <person name="Michael T."/>
            <person name="McCombie W.R."/>
            <person name="Yang B."/>
            <person name="Zhang G."/>
            <person name="Yang H."/>
            <person name="Wang J."/>
            <person name="Spillane C."/>
            <person name="Cook D.R."/>
            <person name="May G.D."/>
            <person name="Xu X."/>
            <person name="Jackson S.A."/>
        </authorList>
    </citation>
    <scope>NUCLEOTIDE SEQUENCE [LARGE SCALE GENOMIC DNA]</scope>
    <source>
        <strain evidence="3">cv. Asha</strain>
    </source>
</reference>
<gene>
    <name evidence="2" type="ORF">KK1_002082</name>
</gene>
<dbReference type="PANTHER" id="PTHR42648">
    <property type="entry name" value="TRANSPOSASE, PUTATIVE-RELATED"/>
    <property type="match status" value="1"/>
</dbReference>
<proteinExistence type="predicted"/>
<dbReference type="Gene3D" id="3.30.420.10">
    <property type="entry name" value="Ribonuclease H-like superfamily/Ribonuclease H"/>
    <property type="match status" value="1"/>
</dbReference>
<dbReference type="InterPro" id="IPR039537">
    <property type="entry name" value="Retrotran_Ty1/copia-like"/>
</dbReference>
<dbReference type="SUPFAM" id="SSF53098">
    <property type="entry name" value="Ribonuclease H-like"/>
    <property type="match status" value="1"/>
</dbReference>
<name>A0A151SM29_CAJCA</name>
<dbReference type="Proteomes" id="UP000075243">
    <property type="component" value="Chromosome 11"/>
</dbReference>
<dbReference type="PANTHER" id="PTHR42648:SF18">
    <property type="entry name" value="RETROTRANSPOSON, UNCLASSIFIED-LIKE PROTEIN"/>
    <property type="match status" value="1"/>
</dbReference>
<feature type="domain" description="Integrase catalytic" evidence="1">
    <location>
        <begin position="1"/>
        <end position="131"/>
    </location>
</feature>